<dbReference type="AlphaFoldDB" id="A0AA40BR23"/>
<comment type="caution">
    <text evidence="1">The sequence shown here is derived from an EMBL/GenBank/DDBJ whole genome shotgun (WGS) entry which is preliminary data.</text>
</comment>
<protein>
    <submittedName>
        <fullName evidence="1">Uncharacterized protein</fullName>
    </submittedName>
</protein>
<evidence type="ECO:0000313" key="1">
    <source>
        <dbReference type="EMBL" id="KAK0738826.1"/>
    </source>
</evidence>
<sequence length="127" mass="13490">MGTFVKLEEVPVGIKPIIVDKSKTSILYTTPAGFYSSRLSTLKMRSAIVALTLLASAFAAPTADSTHSSEKSVTAPLEARAYSCNPLKADPCPRLCANGSGSINCSDSYCEETSAPNRGKCVCKCRY</sequence>
<keyword evidence="2" id="KW-1185">Reference proteome</keyword>
<gene>
    <name evidence="1" type="ORF">B0T18DRAFT_422907</name>
</gene>
<evidence type="ECO:0000313" key="2">
    <source>
        <dbReference type="Proteomes" id="UP001172155"/>
    </source>
</evidence>
<proteinExistence type="predicted"/>
<accession>A0AA40BR23</accession>
<reference evidence="1" key="1">
    <citation type="submission" date="2023-06" db="EMBL/GenBank/DDBJ databases">
        <title>Genome-scale phylogeny and comparative genomics of the fungal order Sordariales.</title>
        <authorList>
            <consortium name="Lawrence Berkeley National Laboratory"/>
            <person name="Hensen N."/>
            <person name="Bonometti L."/>
            <person name="Westerberg I."/>
            <person name="Brannstrom I.O."/>
            <person name="Guillou S."/>
            <person name="Cros-Aarteil S."/>
            <person name="Calhoun S."/>
            <person name="Haridas S."/>
            <person name="Kuo A."/>
            <person name="Mondo S."/>
            <person name="Pangilinan J."/>
            <person name="Riley R."/>
            <person name="LaButti K."/>
            <person name="Andreopoulos B."/>
            <person name="Lipzen A."/>
            <person name="Chen C."/>
            <person name="Yanf M."/>
            <person name="Daum C."/>
            <person name="Ng V."/>
            <person name="Clum A."/>
            <person name="Steindorff A."/>
            <person name="Ohm R."/>
            <person name="Martin F."/>
            <person name="Silar P."/>
            <person name="Natvig D."/>
            <person name="Lalanne C."/>
            <person name="Gautier V."/>
            <person name="Ament-velasquez S.L."/>
            <person name="Kruys A."/>
            <person name="Hutchinson M.I."/>
            <person name="Powell A.J."/>
            <person name="Barry K."/>
            <person name="Miller A.N."/>
            <person name="Grigoriev I.V."/>
            <person name="Debuchy R."/>
            <person name="Gladieux P."/>
            <person name="Thoren M.H."/>
            <person name="Johannesson H."/>
        </authorList>
    </citation>
    <scope>NUCLEOTIDE SEQUENCE</scope>
    <source>
        <strain evidence="1">SMH3187-1</strain>
    </source>
</reference>
<dbReference type="EMBL" id="JAUKUD010000007">
    <property type="protein sequence ID" value="KAK0738826.1"/>
    <property type="molecule type" value="Genomic_DNA"/>
</dbReference>
<name>A0AA40BR23_9PEZI</name>
<dbReference type="Proteomes" id="UP001172155">
    <property type="component" value="Unassembled WGS sequence"/>
</dbReference>
<organism evidence="1 2">
    <name type="scientific">Schizothecium vesticola</name>
    <dbReference type="NCBI Taxonomy" id="314040"/>
    <lineage>
        <taxon>Eukaryota</taxon>
        <taxon>Fungi</taxon>
        <taxon>Dikarya</taxon>
        <taxon>Ascomycota</taxon>
        <taxon>Pezizomycotina</taxon>
        <taxon>Sordariomycetes</taxon>
        <taxon>Sordariomycetidae</taxon>
        <taxon>Sordariales</taxon>
        <taxon>Schizotheciaceae</taxon>
        <taxon>Schizothecium</taxon>
    </lineage>
</organism>